<dbReference type="SUPFAM" id="SSF53448">
    <property type="entry name" value="Nucleotide-diphospho-sugar transferases"/>
    <property type="match status" value="1"/>
</dbReference>
<dbReference type="InterPro" id="IPR029044">
    <property type="entry name" value="Nucleotide-diphossugar_trans"/>
</dbReference>
<dbReference type="EMBL" id="VTWH01000002">
    <property type="protein sequence ID" value="KAA0971061.1"/>
    <property type="molecule type" value="Genomic_DNA"/>
</dbReference>
<dbReference type="OrthoDB" id="7909159at2"/>
<dbReference type="AlphaFoldDB" id="A0A5B0DZ81"/>
<dbReference type="Proteomes" id="UP000324738">
    <property type="component" value="Unassembled WGS sequence"/>
</dbReference>
<gene>
    <name evidence="1" type="ORF">FPY71_11490</name>
</gene>
<name>A0A5B0DZ81_9HYPH</name>
<evidence type="ECO:0000313" key="2">
    <source>
        <dbReference type="Proteomes" id="UP000324738"/>
    </source>
</evidence>
<accession>A0A5B0DZ81</accession>
<organism evidence="1 2">
    <name type="scientific">Aureimonas fodinaquatilis</name>
    <dbReference type="NCBI Taxonomy" id="2565783"/>
    <lineage>
        <taxon>Bacteria</taxon>
        <taxon>Pseudomonadati</taxon>
        <taxon>Pseudomonadota</taxon>
        <taxon>Alphaproteobacteria</taxon>
        <taxon>Hyphomicrobiales</taxon>
        <taxon>Aurantimonadaceae</taxon>
        <taxon>Aureimonas</taxon>
    </lineage>
</organism>
<proteinExistence type="predicted"/>
<keyword evidence="2" id="KW-1185">Reference proteome</keyword>
<evidence type="ECO:0000313" key="1">
    <source>
        <dbReference type="EMBL" id="KAA0971061.1"/>
    </source>
</evidence>
<protein>
    <submittedName>
        <fullName evidence="1">Uncharacterized protein</fullName>
    </submittedName>
</protein>
<reference evidence="1 2" key="1">
    <citation type="submission" date="2019-08" db="EMBL/GenBank/DDBJ databases">
        <title>Aureimonas fodiniaquatilis sp. nov., isolated from a coal mine wastewater.</title>
        <authorList>
            <person name="Kim W."/>
        </authorList>
    </citation>
    <scope>NUCLEOTIDE SEQUENCE [LARGE SCALE GENOMIC DNA]</scope>
    <source>
        <strain evidence="1 2">CAU 1482</strain>
    </source>
</reference>
<dbReference type="RefSeq" id="WP_149300372.1">
    <property type="nucleotide sequence ID" value="NZ_VTWH01000002.1"/>
</dbReference>
<comment type="caution">
    <text evidence="1">The sequence shown here is derived from an EMBL/GenBank/DDBJ whole genome shotgun (WGS) entry which is preliminary data.</text>
</comment>
<sequence length="634" mass="69234">MSDQASLEMIGWLSSEWSGFFQLPTDDLPVGEWWEHGPFLQWLVSTLNPRTAAGTGEIWNGVQHFIDRHERLCRPPSLQDPQARFDLLVLSAQEVEPEQVESLLEQLANVAVVVLHGINPGYCGADLWPLCARQAGAQTFEMQSGAGLGLALIGNETDFPSALAGLLHLTPPQKQAFTNRCARLADAWELARQHRLQAVRIASLSRRVQLLGTVAPPDVRRPSEAVSNNAPFQPASYASRFTNRAKRYVARLREPKPAQETLLVKELAARPDLFDAEVYLQENPDVLAAGVDPYIHFVQYGAVEGRYSGPFDGPWYLDAYPEVARAKQHPLLHYLSEDKKRRRPIRLSGPDTIALPFWHSAATEFVSDGSLTDATLYRVGTGVVARTVDSAKLQTLLSAIEQGLDLLAQTVPLMRLVVDDGVPVDLRGLVSGDIRCLPLAGVSGFSGGHNRAMEAAFESGANFYVGVHAQAQISARTLPAMVMAIRGSGEDCLVLDRLPCVGDQGENTDVACFAISERFYQKIGGLDVSLSAREALIDYVLRAMRLGGKILIASGVGTQMPSVQKNAQLSGIQRAGSAINLGRKWRCKELVDQSAARLQASGAAVPMDESHQTGQMPPVRLPELACFDQPELLW</sequence>